<feature type="transmembrane region" description="Helical" evidence="2">
    <location>
        <begin position="41"/>
        <end position="63"/>
    </location>
</feature>
<keyword evidence="6" id="KW-1185">Reference proteome</keyword>
<evidence type="ECO:0000313" key="6">
    <source>
        <dbReference type="Proteomes" id="UP001196661"/>
    </source>
</evidence>
<keyword evidence="2" id="KW-0812">Transmembrane</keyword>
<dbReference type="InterPro" id="IPR055396">
    <property type="entry name" value="DUF7088"/>
</dbReference>
<dbReference type="RefSeq" id="WP_215617043.1">
    <property type="nucleotide sequence ID" value="NZ_JADOER010000004.1"/>
</dbReference>
<dbReference type="EMBL" id="JADOER010000004">
    <property type="protein sequence ID" value="MBT9311136.1"/>
    <property type="molecule type" value="Genomic_DNA"/>
</dbReference>
<feature type="transmembrane region" description="Helical" evidence="2">
    <location>
        <begin position="75"/>
        <end position="94"/>
    </location>
</feature>
<dbReference type="PANTHER" id="PTHR12969:SF7">
    <property type="entry name" value="INTRAFLAGELLAR TRANSPORT PROTEIN 52 HOMOLOG"/>
    <property type="match status" value="1"/>
</dbReference>
<feature type="domain" description="DUF7088" evidence="4">
    <location>
        <begin position="105"/>
        <end position="166"/>
    </location>
</feature>
<dbReference type="PANTHER" id="PTHR12969">
    <property type="entry name" value="NGD5/OSM-6/IFT52"/>
    <property type="match status" value="1"/>
</dbReference>
<dbReference type="InterPro" id="IPR019196">
    <property type="entry name" value="ABC_transp_unknown"/>
</dbReference>
<dbReference type="Pfam" id="PF09822">
    <property type="entry name" value="ABC_transp_aux"/>
    <property type="match status" value="1"/>
</dbReference>
<keyword evidence="2" id="KW-0472">Membrane</keyword>
<proteinExistence type="predicted"/>
<feature type="transmembrane region" description="Helical" evidence="2">
    <location>
        <begin position="537"/>
        <end position="560"/>
    </location>
</feature>
<dbReference type="Pfam" id="PF23357">
    <property type="entry name" value="DUF7088"/>
    <property type="match status" value="1"/>
</dbReference>
<dbReference type="SUPFAM" id="SSF52317">
    <property type="entry name" value="Class I glutamine amidotransferase-like"/>
    <property type="match status" value="1"/>
</dbReference>
<organism evidence="5 6">
    <name type="scientific">Leptothoe kymatousa TAU-MAC 1615</name>
    <dbReference type="NCBI Taxonomy" id="2364775"/>
    <lineage>
        <taxon>Bacteria</taxon>
        <taxon>Bacillati</taxon>
        <taxon>Cyanobacteriota</taxon>
        <taxon>Cyanophyceae</taxon>
        <taxon>Nodosilineales</taxon>
        <taxon>Cymatolegaceae</taxon>
        <taxon>Leptothoe</taxon>
        <taxon>Leptothoe kymatousa</taxon>
    </lineage>
</organism>
<feature type="region of interest" description="Disordered" evidence="1">
    <location>
        <begin position="424"/>
        <end position="474"/>
    </location>
</feature>
<feature type="transmembrane region" description="Helical" evidence="2">
    <location>
        <begin position="12"/>
        <end position="35"/>
    </location>
</feature>
<reference evidence="5 6" key="1">
    <citation type="journal article" date="2021" name="Mar. Drugs">
        <title>Genome Reduction and Secondary Metabolism of the Marine Sponge-Associated Cyanobacterium Leptothoe.</title>
        <authorList>
            <person name="Konstantinou D."/>
            <person name="Popin R.V."/>
            <person name="Fewer D.P."/>
            <person name="Sivonen K."/>
            <person name="Gkelis S."/>
        </authorList>
    </citation>
    <scope>NUCLEOTIDE SEQUENCE [LARGE SCALE GENOMIC DNA]</scope>
    <source>
        <strain evidence="5 6">TAU-MAC 1615</strain>
    </source>
</reference>
<sequence>MKALSTLRPYLRWLIWPGLALTTAGLISGFVGAWTAVPVTLLVAGVALTQIGLFMGGGGYRNFLQSRSTQAGTNAVLATVSVLLILAVANFLAVQYGPRIDFTEGGLFTLAPETQAVVSNLRQPVNVVLFDASLNSNDKELLDSYQNINENLTYEYVNPFQNPGIAREFNVSGEGREVHLEVGDKKIFVQPLGVQGLNEQDLTNKLAQIGRDRDAVVYFLQGHDEFLIDGSVSGYAQAAAALEEDGFTVDTLNFDEIGVVPGDANALVIAGPKQTFFEPEVEILETYLDEGGSVLLMVDPQTNPELDSLLEEWGITLDERLIVDASNTGQLVGLGPAAPLVTDYGEHPITEAFDNGRSFYPLARPVLVEEVDGVEATPLLLSNAQSYAEELSPTGELNVDTEQAPEGPFTIGVVLTREIQDPDLEETEFSEESFEDPSFDEAEEEAENEETVEEEEATADGGETTSEAEDEGAQGEGRLVVIGNATFATDGLFGQQLNGDVFLNSVTWLSNLEDSILSIRAREITNRRITMTVSRQILVIVLALIVLPLLGLIGATVTWFRRR</sequence>
<feature type="compositionally biased region" description="Acidic residues" evidence="1">
    <location>
        <begin position="424"/>
        <end position="458"/>
    </location>
</feature>
<dbReference type="InterPro" id="IPR039975">
    <property type="entry name" value="IFT52"/>
</dbReference>
<keyword evidence="2" id="KW-1133">Transmembrane helix</keyword>
<gene>
    <name evidence="5" type="ORF">IXB28_02865</name>
</gene>
<evidence type="ECO:0000259" key="4">
    <source>
        <dbReference type="Pfam" id="PF23357"/>
    </source>
</evidence>
<protein>
    <submittedName>
        <fullName evidence="5">Gldg family protein</fullName>
    </submittedName>
</protein>
<evidence type="ECO:0000256" key="1">
    <source>
        <dbReference type="SAM" id="MobiDB-lite"/>
    </source>
</evidence>
<dbReference type="Proteomes" id="UP001196661">
    <property type="component" value="Unassembled WGS sequence"/>
</dbReference>
<name>A0ABS5XZZ0_9CYAN</name>
<evidence type="ECO:0000313" key="5">
    <source>
        <dbReference type="EMBL" id="MBT9311136.1"/>
    </source>
</evidence>
<accession>A0ABS5XZZ0</accession>
<comment type="caution">
    <text evidence="5">The sequence shown here is derived from an EMBL/GenBank/DDBJ whole genome shotgun (WGS) entry which is preliminary data.</text>
</comment>
<evidence type="ECO:0000256" key="2">
    <source>
        <dbReference type="SAM" id="Phobius"/>
    </source>
</evidence>
<feature type="domain" description="ABC-type uncharacterised transport system" evidence="3">
    <location>
        <begin position="216"/>
        <end position="421"/>
    </location>
</feature>
<evidence type="ECO:0000259" key="3">
    <source>
        <dbReference type="Pfam" id="PF09822"/>
    </source>
</evidence>
<dbReference type="InterPro" id="IPR029062">
    <property type="entry name" value="Class_I_gatase-like"/>
</dbReference>